<dbReference type="OrthoDB" id="6029at2759"/>
<dbReference type="Gene3D" id="3.30.390.30">
    <property type="match status" value="1"/>
</dbReference>
<name>A0A9N9DIH0_9GLOM</name>
<keyword evidence="6" id="KW-0274">FAD</keyword>
<dbReference type="PRINTS" id="PR00411">
    <property type="entry name" value="PNDRDTASEI"/>
</dbReference>
<evidence type="ECO:0000256" key="9">
    <source>
        <dbReference type="ARBA" id="ARBA00023014"/>
    </source>
</evidence>
<dbReference type="Pfam" id="PF14759">
    <property type="entry name" value="Reductase_C"/>
    <property type="match status" value="1"/>
</dbReference>
<dbReference type="GO" id="GO:0051537">
    <property type="term" value="F:2 iron, 2 sulfur cluster binding"/>
    <property type="evidence" value="ECO:0007669"/>
    <property type="project" value="UniProtKB-KW"/>
</dbReference>
<proteinExistence type="inferred from homology"/>
<reference evidence="11" key="1">
    <citation type="submission" date="2021-06" db="EMBL/GenBank/DDBJ databases">
        <authorList>
            <person name="Kallberg Y."/>
            <person name="Tangrot J."/>
            <person name="Rosling A."/>
        </authorList>
    </citation>
    <scope>NUCLEOTIDE SEQUENCE</scope>
    <source>
        <strain evidence="11">FL130A</strain>
    </source>
</reference>
<dbReference type="EMBL" id="CAJVPS010007639">
    <property type="protein sequence ID" value="CAG8636595.1"/>
    <property type="molecule type" value="Genomic_DNA"/>
</dbReference>
<dbReference type="GO" id="GO:0005737">
    <property type="term" value="C:cytoplasm"/>
    <property type="evidence" value="ECO:0007669"/>
    <property type="project" value="TreeGrafter"/>
</dbReference>
<evidence type="ECO:0000256" key="6">
    <source>
        <dbReference type="ARBA" id="ARBA00022827"/>
    </source>
</evidence>
<dbReference type="InterPro" id="IPR050446">
    <property type="entry name" value="FAD-oxidoreductase/Apoptosis"/>
</dbReference>
<dbReference type="PANTHER" id="PTHR43557">
    <property type="entry name" value="APOPTOSIS-INDUCING FACTOR 1"/>
    <property type="match status" value="1"/>
</dbReference>
<evidence type="ECO:0000256" key="5">
    <source>
        <dbReference type="ARBA" id="ARBA00022723"/>
    </source>
</evidence>
<dbReference type="CDD" id="cd03478">
    <property type="entry name" value="Rieske_AIFL_N"/>
    <property type="match status" value="1"/>
</dbReference>
<evidence type="ECO:0000256" key="3">
    <source>
        <dbReference type="ARBA" id="ARBA00022630"/>
    </source>
</evidence>
<keyword evidence="3" id="KW-0285">Flavoprotein</keyword>
<dbReference type="SUPFAM" id="SSF50022">
    <property type="entry name" value="ISP domain"/>
    <property type="match status" value="1"/>
</dbReference>
<dbReference type="SUPFAM" id="SSF51905">
    <property type="entry name" value="FAD/NAD(P)-binding domain"/>
    <property type="match status" value="1"/>
</dbReference>
<evidence type="ECO:0000259" key="10">
    <source>
        <dbReference type="PROSITE" id="PS51296"/>
    </source>
</evidence>
<evidence type="ECO:0000256" key="7">
    <source>
        <dbReference type="ARBA" id="ARBA00023002"/>
    </source>
</evidence>
<dbReference type="Pfam" id="PF07992">
    <property type="entry name" value="Pyr_redox_2"/>
    <property type="match status" value="1"/>
</dbReference>
<dbReference type="PRINTS" id="PR00368">
    <property type="entry name" value="FADPNR"/>
</dbReference>
<dbReference type="Gene3D" id="2.102.10.10">
    <property type="entry name" value="Rieske [2Fe-2S] iron-sulphur domain"/>
    <property type="match status" value="1"/>
</dbReference>
<dbReference type="AlphaFoldDB" id="A0A9N9DIH0"/>
<protein>
    <submittedName>
        <fullName evidence="11">12905_t:CDS:1</fullName>
    </submittedName>
</protein>
<dbReference type="InterPro" id="IPR016156">
    <property type="entry name" value="FAD/NAD-linked_Rdtase_dimer_sf"/>
</dbReference>
<comment type="similarity">
    <text evidence="2">Belongs to the FAD-dependent oxidoreductase family.</text>
</comment>
<dbReference type="GO" id="GO:0046872">
    <property type="term" value="F:metal ion binding"/>
    <property type="evidence" value="ECO:0007669"/>
    <property type="project" value="UniProtKB-KW"/>
</dbReference>
<organism evidence="11 12">
    <name type="scientific">Ambispora leptoticha</name>
    <dbReference type="NCBI Taxonomy" id="144679"/>
    <lineage>
        <taxon>Eukaryota</taxon>
        <taxon>Fungi</taxon>
        <taxon>Fungi incertae sedis</taxon>
        <taxon>Mucoromycota</taxon>
        <taxon>Glomeromycotina</taxon>
        <taxon>Glomeromycetes</taxon>
        <taxon>Archaeosporales</taxon>
        <taxon>Ambisporaceae</taxon>
        <taxon>Ambispora</taxon>
    </lineage>
</organism>
<dbReference type="GO" id="GO:0016651">
    <property type="term" value="F:oxidoreductase activity, acting on NAD(P)H"/>
    <property type="evidence" value="ECO:0007669"/>
    <property type="project" value="TreeGrafter"/>
</dbReference>
<keyword evidence="9" id="KW-0411">Iron-sulfur</keyword>
<sequence>MFSQHIDLKSNSFIKTSQKTLRLSPIKGMMNIIGIISGDVSKKVLALEDLCKKIVHFFLPSADVLTISQKDQTICLNTSLQKKEVTLGDTGNKVLLSKINGQINATSHKCTHYGAPLAKGVISSDGRIVCPWHAACFNANTGDIEDAPGLDNLFKYKVTIKGEDIYVEAEEQALKSGKRAPICKKAISPTDTNTVLIIGGGASGNAAAEKLREDGFTGRILVYSRESYLPIDRTKLSKGLDFTAEKVAIRKDSFYNDLGISFHLGIAATAVDTKSKIATFDNGDKVAFDHLILATGADPRPLLVPGIDLNNVFYLRTVSDNAKIKQAMGTDVNEKKNVVIIGSSFIGMEVASMLAKKANVSVIGMEKVPFERILGEKVGSAIKKLHENNGVKLYLNAIVKNIESSTVDSSTVGAVVLSDETKIPADLVVVGAGVVPATDFLKSSPEFPLERDGSLRVNEYFKVEGLDNIYAIGDIARYPYHLTNEILRIEHWSYAENTGRAVASVIAKNEPTPYQKIPFFWSSQHGKGLRYAGYAASFDDVIFHGNLDEFSFVAYYSRGEKIIAVASMAKDPIASHSAELLRLGKFPTKSEIRDGKSPLDVPL</sequence>
<comment type="cofactor">
    <cofactor evidence="1">
        <name>FAD</name>
        <dbReference type="ChEBI" id="CHEBI:57692"/>
    </cofactor>
</comment>
<evidence type="ECO:0000256" key="8">
    <source>
        <dbReference type="ARBA" id="ARBA00023004"/>
    </source>
</evidence>
<keyword evidence="8" id="KW-0408">Iron</keyword>
<keyword evidence="4" id="KW-0001">2Fe-2S</keyword>
<dbReference type="PROSITE" id="PS51296">
    <property type="entry name" value="RIESKE"/>
    <property type="match status" value="1"/>
</dbReference>
<dbReference type="Proteomes" id="UP000789508">
    <property type="component" value="Unassembled WGS sequence"/>
</dbReference>
<gene>
    <name evidence="11" type="ORF">ALEPTO_LOCUS9563</name>
</gene>
<keyword evidence="5" id="KW-0479">Metal-binding</keyword>
<keyword evidence="7" id="KW-0560">Oxidoreductase</keyword>
<dbReference type="Gene3D" id="3.50.50.60">
    <property type="entry name" value="FAD/NAD(P)-binding domain"/>
    <property type="match status" value="2"/>
</dbReference>
<dbReference type="InterPro" id="IPR036188">
    <property type="entry name" value="FAD/NAD-bd_sf"/>
</dbReference>
<feature type="domain" description="Rieske" evidence="10">
    <location>
        <begin position="72"/>
        <end position="167"/>
    </location>
</feature>
<dbReference type="InterPro" id="IPR023753">
    <property type="entry name" value="FAD/NAD-binding_dom"/>
</dbReference>
<evidence type="ECO:0000256" key="2">
    <source>
        <dbReference type="ARBA" id="ARBA00006442"/>
    </source>
</evidence>
<dbReference type="InterPro" id="IPR028202">
    <property type="entry name" value="Reductase_C"/>
</dbReference>
<evidence type="ECO:0000313" key="11">
    <source>
        <dbReference type="EMBL" id="CAG8636595.1"/>
    </source>
</evidence>
<evidence type="ECO:0000256" key="1">
    <source>
        <dbReference type="ARBA" id="ARBA00001974"/>
    </source>
</evidence>
<accession>A0A9N9DIH0</accession>
<dbReference type="Pfam" id="PF00355">
    <property type="entry name" value="Rieske"/>
    <property type="match status" value="1"/>
</dbReference>
<feature type="non-terminal residue" evidence="11">
    <location>
        <position position="603"/>
    </location>
</feature>
<dbReference type="InterPro" id="IPR017941">
    <property type="entry name" value="Rieske_2Fe-2S"/>
</dbReference>
<evidence type="ECO:0000313" key="12">
    <source>
        <dbReference type="Proteomes" id="UP000789508"/>
    </source>
</evidence>
<keyword evidence="12" id="KW-1185">Reference proteome</keyword>
<dbReference type="InterPro" id="IPR036922">
    <property type="entry name" value="Rieske_2Fe-2S_sf"/>
</dbReference>
<dbReference type="PANTHER" id="PTHR43557:SF2">
    <property type="entry name" value="RIESKE DOMAIN-CONTAINING PROTEIN-RELATED"/>
    <property type="match status" value="1"/>
</dbReference>
<evidence type="ECO:0000256" key="4">
    <source>
        <dbReference type="ARBA" id="ARBA00022714"/>
    </source>
</evidence>
<dbReference type="SUPFAM" id="SSF55424">
    <property type="entry name" value="FAD/NAD-linked reductases, dimerisation (C-terminal) domain"/>
    <property type="match status" value="1"/>
</dbReference>
<comment type="caution">
    <text evidence="11">The sequence shown here is derived from an EMBL/GenBank/DDBJ whole genome shotgun (WGS) entry which is preliminary data.</text>
</comment>